<feature type="chain" id="PRO_5016389502" description="GH29D-like beta-sandwich domain-containing protein" evidence="2">
    <location>
        <begin position="27"/>
        <end position="581"/>
    </location>
</feature>
<dbReference type="Pfam" id="PF13290">
    <property type="entry name" value="CHB_HEX_C_1"/>
    <property type="match status" value="3"/>
</dbReference>
<protein>
    <recommendedName>
        <fullName evidence="3">GH29D-like beta-sandwich domain-containing protein</fullName>
    </recommendedName>
</protein>
<dbReference type="OrthoDB" id="2988582at2"/>
<feature type="domain" description="GH29D-like beta-sandwich" evidence="3">
    <location>
        <begin position="55"/>
        <end position="122"/>
    </location>
</feature>
<evidence type="ECO:0000256" key="2">
    <source>
        <dbReference type="SAM" id="SignalP"/>
    </source>
</evidence>
<feature type="domain" description="GH29D-like beta-sandwich" evidence="3">
    <location>
        <begin position="506"/>
        <end position="571"/>
    </location>
</feature>
<gene>
    <name evidence="4" type="ORF">DL346_04880</name>
</gene>
<dbReference type="Proteomes" id="UP000249260">
    <property type="component" value="Unassembled WGS sequence"/>
</dbReference>
<keyword evidence="5" id="KW-1185">Reference proteome</keyword>
<keyword evidence="2" id="KW-0732">Signal</keyword>
<feature type="signal peptide" evidence="2">
    <location>
        <begin position="1"/>
        <end position="26"/>
    </location>
</feature>
<dbReference type="EMBL" id="QLUW01000001">
    <property type="protein sequence ID" value="RAP77795.1"/>
    <property type="molecule type" value="Genomic_DNA"/>
</dbReference>
<accession>A0A328UA49</accession>
<feature type="compositionally biased region" description="Low complexity" evidence="1">
    <location>
        <begin position="32"/>
        <end position="42"/>
    </location>
</feature>
<name>A0A328UA49_9BACL</name>
<dbReference type="AlphaFoldDB" id="A0A328UA49"/>
<evidence type="ECO:0000313" key="4">
    <source>
        <dbReference type="EMBL" id="RAP77795.1"/>
    </source>
</evidence>
<evidence type="ECO:0000256" key="1">
    <source>
        <dbReference type="SAM" id="MobiDB-lite"/>
    </source>
</evidence>
<evidence type="ECO:0000259" key="3">
    <source>
        <dbReference type="Pfam" id="PF13290"/>
    </source>
</evidence>
<sequence length="581" mass="61550">MRPSKSKLSLLLIMISIMCFSSIVYAAPDPTTPVTPQQTTPPMNTRASKPVPTFPNGTTVTLGTKISLQTSTQGGKIHYTTDGADPTLSSSSGRIVAVEGEPGETFVIKAVTIKAGLQTSETAVLTYPISTKLAPPSANVPSGSTVKRGSSISIASRVPFANTEYTLDGSIPDFSTSRRDSSNILLKQVHGAVVTIKAVTHYGPFYKDDKKIEAFSDVATFTYTIDGTSPTPRANYPTGTMLANATIVELLDDGTFNEDYYYTTDGSIPTASSTKGRFIKVSGALGQKVTVKAISKNRGAGWIASPVSAFEYTIGTPVADPTAELIDELLTQTTATVRLHSDTPGASIHFRAFKDRPGFVYTSAEMIGTSGTFERQPYDQLYIEAYAEKEGRARSRTKIFYFNLPGQLEQPVADTASGTVVPNNGTMKLSSAEPGAAIHYTTDGSEPTRSSPIAVNGEVKMTGAPGTLFLVRAIAVKNGKMPSFVAAFEYILQQQVRPPTPSLPSGSAVVDGTRLQLQPQTLGSNVYFTTDGSTPTTDSLSGGSVVITGKPGSTFTVKALAVQDGKVDSGVAIFTYTLREP</sequence>
<proteinExistence type="predicted"/>
<dbReference type="InterPro" id="IPR059177">
    <property type="entry name" value="GH29D-like_dom"/>
</dbReference>
<feature type="domain" description="GH29D-like beta-sandwich" evidence="3">
    <location>
        <begin position="416"/>
        <end position="484"/>
    </location>
</feature>
<evidence type="ECO:0000313" key="5">
    <source>
        <dbReference type="Proteomes" id="UP000249260"/>
    </source>
</evidence>
<organism evidence="4 5">
    <name type="scientific">Paenibacillus montanisoli</name>
    <dbReference type="NCBI Taxonomy" id="2081970"/>
    <lineage>
        <taxon>Bacteria</taxon>
        <taxon>Bacillati</taxon>
        <taxon>Bacillota</taxon>
        <taxon>Bacilli</taxon>
        <taxon>Bacillales</taxon>
        <taxon>Paenibacillaceae</taxon>
        <taxon>Paenibacillus</taxon>
    </lineage>
</organism>
<reference evidence="4 5" key="1">
    <citation type="submission" date="2018-06" db="EMBL/GenBank/DDBJ databases">
        <title>Paenibacillus montanisoli sp. nov., isolated from mountain area soil.</title>
        <authorList>
            <person name="Wu M."/>
        </authorList>
    </citation>
    <scope>NUCLEOTIDE SEQUENCE [LARGE SCALE GENOMIC DNA]</scope>
    <source>
        <strain evidence="4 5">RA17</strain>
    </source>
</reference>
<dbReference type="RefSeq" id="WP_112880918.1">
    <property type="nucleotide sequence ID" value="NZ_QLUW01000001.1"/>
</dbReference>
<comment type="caution">
    <text evidence="4">The sequence shown here is derived from an EMBL/GenBank/DDBJ whole genome shotgun (WGS) entry which is preliminary data.</text>
</comment>
<feature type="region of interest" description="Disordered" evidence="1">
    <location>
        <begin position="32"/>
        <end position="55"/>
    </location>
</feature>